<dbReference type="PANTHER" id="PTHR12264:SF21">
    <property type="entry name" value="TRANSCRIPTION INITIATION FACTOR TFIID SUBUNIT 12"/>
    <property type="match status" value="1"/>
</dbReference>
<feature type="region of interest" description="Disordered" evidence="6">
    <location>
        <begin position="418"/>
        <end position="441"/>
    </location>
</feature>
<dbReference type="Pfam" id="PF03847">
    <property type="entry name" value="TFIID_20kDa"/>
    <property type="match status" value="1"/>
</dbReference>
<comment type="similarity">
    <text evidence="2">Belongs to the TAF12 family.</text>
</comment>
<feature type="region of interest" description="Disordered" evidence="6">
    <location>
        <begin position="1"/>
        <end position="22"/>
    </location>
</feature>
<dbReference type="SUPFAM" id="SSF47113">
    <property type="entry name" value="Histone-fold"/>
    <property type="match status" value="1"/>
</dbReference>
<dbReference type="Gene3D" id="1.10.20.10">
    <property type="entry name" value="Histone, subunit A"/>
    <property type="match status" value="1"/>
</dbReference>
<feature type="region of interest" description="Disordered" evidence="6">
    <location>
        <begin position="522"/>
        <end position="556"/>
    </location>
</feature>
<keyword evidence="3" id="KW-0805">Transcription regulation</keyword>
<gene>
    <name evidence="8" type="ORF">CI109_104297</name>
</gene>
<dbReference type="CDD" id="cd07981">
    <property type="entry name" value="HFD_TAF12"/>
    <property type="match status" value="1"/>
</dbReference>
<feature type="compositionally biased region" description="Polar residues" evidence="6">
    <location>
        <begin position="346"/>
        <end position="365"/>
    </location>
</feature>
<proteinExistence type="inferred from homology"/>
<evidence type="ECO:0000313" key="8">
    <source>
        <dbReference type="EMBL" id="WWD19830.1"/>
    </source>
</evidence>
<evidence type="ECO:0000256" key="3">
    <source>
        <dbReference type="ARBA" id="ARBA00023015"/>
    </source>
</evidence>
<dbReference type="GO" id="GO:0003677">
    <property type="term" value="F:DNA binding"/>
    <property type="evidence" value="ECO:0007669"/>
    <property type="project" value="TreeGrafter"/>
</dbReference>
<feature type="region of interest" description="Disordered" evidence="6">
    <location>
        <begin position="119"/>
        <end position="212"/>
    </location>
</feature>
<feature type="compositionally biased region" description="Polar residues" evidence="6">
    <location>
        <begin position="125"/>
        <end position="140"/>
    </location>
</feature>
<dbReference type="KEGG" id="ksn:43588098"/>
<dbReference type="PANTHER" id="PTHR12264">
    <property type="entry name" value="TRANSCRIPTION INITIATION FACTOR TFIID SUBUNIT 12"/>
    <property type="match status" value="1"/>
</dbReference>
<comment type="subcellular location">
    <subcellularLocation>
        <location evidence="1">Nucleus</location>
    </subcellularLocation>
</comment>
<dbReference type="GO" id="GO:0046982">
    <property type="term" value="F:protein heterodimerization activity"/>
    <property type="evidence" value="ECO:0007669"/>
    <property type="project" value="InterPro"/>
</dbReference>
<dbReference type="GO" id="GO:0051123">
    <property type="term" value="P:RNA polymerase II preinitiation complex assembly"/>
    <property type="evidence" value="ECO:0007669"/>
    <property type="project" value="TreeGrafter"/>
</dbReference>
<dbReference type="OrthoDB" id="2193432at2759"/>
<reference evidence="8" key="1">
    <citation type="submission" date="2017-08" db="EMBL/GenBank/DDBJ databases">
        <authorList>
            <person name="Cuomo C."/>
            <person name="Billmyre B."/>
            <person name="Heitman J."/>
        </authorList>
    </citation>
    <scope>NUCLEOTIDE SEQUENCE</scope>
    <source>
        <strain evidence="8">CBS 12478</strain>
    </source>
</reference>
<feature type="compositionally biased region" description="Pro residues" evidence="6">
    <location>
        <begin position="424"/>
        <end position="433"/>
    </location>
</feature>
<accession>A0A5M6C0Y5</accession>
<dbReference type="GO" id="GO:0017025">
    <property type="term" value="F:TBP-class protein binding"/>
    <property type="evidence" value="ECO:0007669"/>
    <property type="project" value="TreeGrafter"/>
</dbReference>
<dbReference type="Proteomes" id="UP000322225">
    <property type="component" value="Chromosome 7"/>
</dbReference>
<sequence length="556" mass="58489">MSRPPAQAGAGTPGAGGRPPQQAGATIQTILQNLPNLFQMHARGTLSDLQINQLRQLMHTHYRQIIASSIATSRPNPLLSLPPAIDPTLPWQGRPPLVSKEAYKELIAKTTMHIREAMAKRASELQRSQLGQVQAGSVSTPSPPAAGGVGGASQAHGQAVRPNIMTNPSTSATAGAPTRPPAQMVRPGTPGGNGTRPQPRPRLPGPPPGVLTHEQLRSLARLPQTERQEWLSRDPARLAQFNMSVKYWQAQSKPPDPPAQVRPPPPNQQPVLQPVAQQPTATSSAGPSTPPAAAAVASAAPDIASTSTSAPQPETPSTVPTLPTLPTDPATGPTASEPDAPEPNVVASTAGPSSTIDATPNTSDDVQPPAVTDPSTTTSTDPPGDVAPAPADDTAVFLASAAANPSVNPAFVTALPDARTFELKPPPPPPPPPEPEDVRRRRKWKEFVEELAPGLEVEQGVDEVLGDLLDSMIEEGVKGATRMAKHRGSEKVELKDMSFFIDQSWDMVVPGFDAMPHKHIHAAPEREKDRKRARTVNPRAGRLGAGGGGGRGRDEE</sequence>
<dbReference type="RefSeq" id="XP_031861572.1">
    <property type="nucleotide sequence ID" value="XM_032003970.1"/>
</dbReference>
<dbReference type="AlphaFoldDB" id="A0A5M6C0Y5"/>
<organism evidence="8 9">
    <name type="scientific">Kwoniella shandongensis</name>
    <dbReference type="NCBI Taxonomy" id="1734106"/>
    <lineage>
        <taxon>Eukaryota</taxon>
        <taxon>Fungi</taxon>
        <taxon>Dikarya</taxon>
        <taxon>Basidiomycota</taxon>
        <taxon>Agaricomycotina</taxon>
        <taxon>Tremellomycetes</taxon>
        <taxon>Tremellales</taxon>
        <taxon>Cryptococcaceae</taxon>
        <taxon>Kwoniella</taxon>
    </lineage>
</organism>
<evidence type="ECO:0000256" key="1">
    <source>
        <dbReference type="ARBA" id="ARBA00004123"/>
    </source>
</evidence>
<reference evidence="8" key="2">
    <citation type="submission" date="2024-01" db="EMBL/GenBank/DDBJ databases">
        <title>Comparative genomics of Cryptococcus and Kwoniella reveals pathogenesis evolution and contrasting modes of karyotype evolution via chromosome fusion or intercentromeric recombination.</title>
        <authorList>
            <person name="Coelho M.A."/>
            <person name="David-Palma M."/>
            <person name="Shea T."/>
            <person name="Bowers K."/>
            <person name="McGinley-Smith S."/>
            <person name="Mohammad A.W."/>
            <person name="Gnirke A."/>
            <person name="Yurkov A.M."/>
            <person name="Nowrousian M."/>
            <person name="Sun S."/>
            <person name="Cuomo C.A."/>
            <person name="Heitman J."/>
        </authorList>
    </citation>
    <scope>NUCLEOTIDE SEQUENCE</scope>
    <source>
        <strain evidence="8">CBS 12478</strain>
    </source>
</reference>
<evidence type="ECO:0000256" key="4">
    <source>
        <dbReference type="ARBA" id="ARBA00023163"/>
    </source>
</evidence>
<dbReference type="InterPro" id="IPR037794">
    <property type="entry name" value="TAF12"/>
</dbReference>
<feature type="region of interest" description="Disordered" evidence="6">
    <location>
        <begin position="249"/>
        <end position="392"/>
    </location>
</feature>
<dbReference type="InterPro" id="IPR009072">
    <property type="entry name" value="Histone-fold"/>
</dbReference>
<name>A0A5M6C0Y5_9TREE</name>
<feature type="compositionally biased region" description="Low complexity" evidence="6">
    <location>
        <begin position="368"/>
        <end position="392"/>
    </location>
</feature>
<protein>
    <recommendedName>
        <fullName evidence="7">Transcription initiation factor TFIID subunit 12 domain-containing protein</fullName>
    </recommendedName>
</protein>
<dbReference type="GO" id="GO:0005669">
    <property type="term" value="C:transcription factor TFIID complex"/>
    <property type="evidence" value="ECO:0007669"/>
    <property type="project" value="InterPro"/>
</dbReference>
<dbReference type="EMBL" id="CP144057">
    <property type="protein sequence ID" value="WWD19830.1"/>
    <property type="molecule type" value="Genomic_DNA"/>
</dbReference>
<feature type="compositionally biased region" description="Pro residues" evidence="6">
    <location>
        <begin position="198"/>
        <end position="209"/>
    </location>
</feature>
<feature type="domain" description="Transcription initiation factor TFIID subunit 12" evidence="7">
    <location>
        <begin position="441"/>
        <end position="507"/>
    </location>
</feature>
<feature type="compositionally biased region" description="Pro residues" evidence="6">
    <location>
        <begin position="254"/>
        <end position="268"/>
    </location>
</feature>
<evidence type="ECO:0000313" key="9">
    <source>
        <dbReference type="Proteomes" id="UP000322225"/>
    </source>
</evidence>
<evidence type="ECO:0000256" key="5">
    <source>
        <dbReference type="ARBA" id="ARBA00023242"/>
    </source>
</evidence>
<evidence type="ECO:0000256" key="2">
    <source>
        <dbReference type="ARBA" id="ARBA00007530"/>
    </source>
</evidence>
<dbReference type="InterPro" id="IPR003228">
    <property type="entry name" value="TFIID_TAF12_dom"/>
</dbReference>
<feature type="compositionally biased region" description="Low complexity" evidence="6">
    <location>
        <begin position="269"/>
        <end position="306"/>
    </location>
</feature>
<feature type="compositionally biased region" description="Low complexity" evidence="6">
    <location>
        <begin position="315"/>
        <end position="334"/>
    </location>
</feature>
<evidence type="ECO:0000259" key="7">
    <source>
        <dbReference type="Pfam" id="PF03847"/>
    </source>
</evidence>
<evidence type="ECO:0000256" key="6">
    <source>
        <dbReference type="SAM" id="MobiDB-lite"/>
    </source>
</evidence>
<dbReference type="GO" id="GO:0000124">
    <property type="term" value="C:SAGA complex"/>
    <property type="evidence" value="ECO:0007669"/>
    <property type="project" value="InterPro"/>
</dbReference>
<feature type="compositionally biased region" description="Polar residues" evidence="6">
    <location>
        <begin position="164"/>
        <end position="173"/>
    </location>
</feature>
<keyword evidence="9" id="KW-1185">Reference proteome</keyword>
<feature type="compositionally biased region" description="Low complexity" evidence="6">
    <location>
        <begin position="1"/>
        <end position="10"/>
    </location>
</feature>
<keyword evidence="4" id="KW-0804">Transcription</keyword>
<keyword evidence="5" id="KW-0539">Nucleus</keyword>
<dbReference type="GeneID" id="43588098"/>